<evidence type="ECO:0000313" key="1">
    <source>
        <dbReference type="EMBL" id="AKS40504.1"/>
    </source>
</evidence>
<dbReference type="GO" id="GO:0016810">
    <property type="term" value="F:hydrolase activity, acting on carbon-nitrogen (but not peptide) bonds"/>
    <property type="evidence" value="ECO:0007669"/>
    <property type="project" value="InterPro"/>
</dbReference>
<keyword evidence="1" id="KW-0378">Hydrolase</keyword>
<accession>A0A0K0XS14</accession>
<evidence type="ECO:0000313" key="2">
    <source>
        <dbReference type="Proteomes" id="UP000066624"/>
    </source>
</evidence>
<dbReference type="PANTHER" id="PTHR43135">
    <property type="entry name" value="ALPHA-D-RIBOSE 1-METHYLPHOSPHONATE 5-TRIPHOSPHATE DIPHOSPHATASE"/>
    <property type="match status" value="1"/>
</dbReference>
<dbReference type="SUPFAM" id="SSF51338">
    <property type="entry name" value="Composite domain of metallo-dependent hydrolases"/>
    <property type="match status" value="1"/>
</dbReference>
<reference evidence="1 2" key="1">
    <citation type="submission" date="2015-07" db="EMBL/GenBank/DDBJ databases">
        <authorList>
            <person name="Noorani M."/>
        </authorList>
    </citation>
    <scope>NUCLEOTIDE SEQUENCE [LARGE SCALE GENOMIC DNA]</scope>
    <source>
        <strain evidence="1 2">KCTC 42284</strain>
    </source>
</reference>
<dbReference type="STRING" id="1579979.WM2015_113"/>
<dbReference type="KEGG" id="wma:WM2015_113"/>
<keyword evidence="2" id="KW-1185">Reference proteome</keyword>
<organism evidence="1 2">
    <name type="scientific">Wenzhouxiangella marina</name>
    <dbReference type="NCBI Taxonomy" id="1579979"/>
    <lineage>
        <taxon>Bacteria</taxon>
        <taxon>Pseudomonadati</taxon>
        <taxon>Pseudomonadota</taxon>
        <taxon>Gammaproteobacteria</taxon>
        <taxon>Chromatiales</taxon>
        <taxon>Wenzhouxiangellaceae</taxon>
        <taxon>Wenzhouxiangella</taxon>
    </lineage>
</organism>
<dbReference type="InterPro" id="IPR011059">
    <property type="entry name" value="Metal-dep_hydrolase_composite"/>
</dbReference>
<dbReference type="RefSeq" id="WP_082169321.1">
    <property type="nucleotide sequence ID" value="NZ_CP012154.1"/>
</dbReference>
<dbReference type="Proteomes" id="UP000066624">
    <property type="component" value="Chromosome"/>
</dbReference>
<gene>
    <name evidence="1" type="ORF">WM2015_113</name>
</gene>
<dbReference type="AlphaFoldDB" id="A0A0K0XS14"/>
<dbReference type="InterPro" id="IPR051781">
    <property type="entry name" value="Metallo-dep_Hydrolase"/>
</dbReference>
<dbReference type="InterPro" id="IPR032466">
    <property type="entry name" value="Metal_Hydrolase"/>
</dbReference>
<dbReference type="SUPFAM" id="SSF51556">
    <property type="entry name" value="Metallo-dependent hydrolases"/>
    <property type="match status" value="1"/>
</dbReference>
<proteinExistence type="predicted"/>
<dbReference type="InterPro" id="IPR013108">
    <property type="entry name" value="Amidohydro_3"/>
</dbReference>
<sequence length="432" mass="46593">MLHRLLIAACLLIGGATAALAAPTAVTGARVIPISGPEIPDGVLLFEDGRILAVGARDEVRIPADAERIELSADHVIMPGIVDTHSHIGEIAGADRSHPIQPGVRVVDSLNVRSSGFKRALAGGITTVNVMPGSGHLISGQTIYLKLREANTIDDLLFIGEDGQPAGGLKMANGTNSMRDAPFPGTRARSASLVRQIYIEAQEYRDRLNGDGEPPARDLDLETLVEVLDGERIVHFHSHRHDDLMTAIRLRDEFGFRMVLHHTSEAWRVADEIAAADVPVSLILVDSPGGKLEALNLLARNAPALEQAGARVAFHTDDWITDSRYFLRMPAMGVRAGMSRQAALEAMTIEGARMLDLDHRVGSLEPGKDADFVILNGDPLSIYTRVEQTWVEGQRRFDLANEDDRLVAEGGFGALIDDNDGGHGHGHFGGDE</sequence>
<dbReference type="PANTHER" id="PTHR43135:SF3">
    <property type="entry name" value="ALPHA-D-RIBOSE 1-METHYLPHOSPHONATE 5-TRIPHOSPHATE DIPHOSPHATASE"/>
    <property type="match status" value="1"/>
</dbReference>
<dbReference type="OrthoDB" id="783596at2"/>
<dbReference type="Pfam" id="PF07969">
    <property type="entry name" value="Amidohydro_3"/>
    <property type="match status" value="1"/>
</dbReference>
<dbReference type="EMBL" id="CP012154">
    <property type="protein sequence ID" value="AKS40504.1"/>
    <property type="molecule type" value="Genomic_DNA"/>
</dbReference>
<protein>
    <submittedName>
        <fullName evidence="1">Amidohydrolase</fullName>
    </submittedName>
</protein>
<dbReference type="Gene3D" id="3.20.20.140">
    <property type="entry name" value="Metal-dependent hydrolases"/>
    <property type="match status" value="1"/>
</dbReference>
<name>A0A0K0XS14_9GAMM</name>
<dbReference type="PATRIC" id="fig|1579979.3.peg.118"/>